<comment type="caution">
    <text evidence="6">The sequence shown here is derived from an EMBL/GenBank/DDBJ whole genome shotgun (WGS) entry which is preliminary data.</text>
</comment>
<dbReference type="EMBL" id="MZMT01000062">
    <property type="protein sequence ID" value="PIO41364.1"/>
    <property type="molecule type" value="Genomic_DNA"/>
</dbReference>
<dbReference type="Gene3D" id="1.10.10.10">
    <property type="entry name" value="Winged helix-like DNA-binding domain superfamily/Winged helix DNA-binding domain"/>
    <property type="match status" value="1"/>
</dbReference>
<accession>A0A2N9VPE6</accession>
<dbReference type="PROSITE" id="PS50931">
    <property type="entry name" value="HTH_LYSR"/>
    <property type="match status" value="1"/>
</dbReference>
<dbReference type="PRINTS" id="PR00039">
    <property type="entry name" value="HTHLYSR"/>
</dbReference>
<evidence type="ECO:0000313" key="7">
    <source>
        <dbReference type="Proteomes" id="UP000232163"/>
    </source>
</evidence>
<evidence type="ECO:0000259" key="5">
    <source>
        <dbReference type="PROSITE" id="PS50931"/>
    </source>
</evidence>
<dbReference type="Proteomes" id="UP000232163">
    <property type="component" value="Unassembled WGS sequence"/>
</dbReference>
<feature type="domain" description="HTH lysR-type" evidence="5">
    <location>
        <begin position="1"/>
        <end position="58"/>
    </location>
</feature>
<name>A0A2N9VPE6_9HYPH</name>
<keyword evidence="7" id="KW-1185">Reference proteome</keyword>
<dbReference type="InterPro" id="IPR005119">
    <property type="entry name" value="LysR_subst-bd"/>
</dbReference>
<dbReference type="Pfam" id="PF00126">
    <property type="entry name" value="HTH_1"/>
    <property type="match status" value="1"/>
</dbReference>
<dbReference type="Pfam" id="PF03466">
    <property type="entry name" value="LysR_substrate"/>
    <property type="match status" value="1"/>
</dbReference>
<dbReference type="InterPro" id="IPR036390">
    <property type="entry name" value="WH_DNA-bd_sf"/>
</dbReference>
<dbReference type="GO" id="GO:0010628">
    <property type="term" value="P:positive regulation of gene expression"/>
    <property type="evidence" value="ECO:0007669"/>
    <property type="project" value="TreeGrafter"/>
</dbReference>
<dbReference type="GO" id="GO:0003700">
    <property type="term" value="F:DNA-binding transcription factor activity"/>
    <property type="evidence" value="ECO:0007669"/>
    <property type="project" value="InterPro"/>
</dbReference>
<keyword evidence="3" id="KW-0238">DNA-binding</keyword>
<reference evidence="7" key="1">
    <citation type="journal article" date="2017" name="Int J Environ Stud">
        <title>Does the Miocene-Pliocene relict legume Oxytropis triphylla form nitrogen-fixing nodules with a combination of bacterial strains?</title>
        <authorList>
            <person name="Safronova V."/>
            <person name="Belimov A."/>
            <person name="Sazanova A."/>
            <person name="Kuznetsova I."/>
            <person name="Popova J."/>
            <person name="Andronov E."/>
            <person name="Verkhozina A."/>
            <person name="Tikhonovich I."/>
        </authorList>
    </citation>
    <scope>NUCLEOTIDE SEQUENCE [LARGE SCALE GENOMIC DNA]</scope>
    <source>
        <strain evidence="7">Tri-38</strain>
    </source>
</reference>
<dbReference type="Gene3D" id="3.40.190.290">
    <property type="match status" value="1"/>
</dbReference>
<dbReference type="SUPFAM" id="SSF46785">
    <property type="entry name" value="Winged helix' DNA-binding domain"/>
    <property type="match status" value="1"/>
</dbReference>
<dbReference type="PANTHER" id="PTHR30427:SF1">
    <property type="entry name" value="TRANSCRIPTIONAL ACTIVATOR PROTEIN LYSR"/>
    <property type="match status" value="1"/>
</dbReference>
<evidence type="ECO:0000256" key="1">
    <source>
        <dbReference type="ARBA" id="ARBA00009437"/>
    </source>
</evidence>
<dbReference type="RefSeq" id="WP_100002589.1">
    <property type="nucleotide sequence ID" value="NZ_CP017942.1"/>
</dbReference>
<comment type="similarity">
    <text evidence="1">Belongs to the LysR transcriptional regulatory family.</text>
</comment>
<sequence length="302" mass="33146">MNFRQLEVLRTLLVTGSTTATARAMGLSQSGVSRLLQQLESDLSLQLFARDKGRLIPTPEAEKLAYDAELVLSSIDRFSNLAQDLRSGAVGPESIRMALPHSLADHLTPALLADFDKAFPRVRIETFFDTSMSITRLVEQRTVDFGFLRYEGQQSAGVELEKVASGRKVCVIPSGHALAELEKITPKELRGIPLILIGRNRPNRMKLDEVFRRAGVPQNVKIETHSNNSAFAFAAHGLGVAIISSFFANLTRDPKVVVRPFDPPLTQEFGLAKAAGVPLSIAADALIKRLKQMLISMEQETA</sequence>
<keyword evidence="2" id="KW-0805">Transcription regulation</keyword>
<protein>
    <submittedName>
        <fullName evidence="6">LysR family transcriptional regulator</fullName>
    </submittedName>
</protein>
<evidence type="ECO:0000256" key="4">
    <source>
        <dbReference type="ARBA" id="ARBA00023163"/>
    </source>
</evidence>
<evidence type="ECO:0000313" key="6">
    <source>
        <dbReference type="EMBL" id="PIO41364.1"/>
    </source>
</evidence>
<dbReference type="PANTHER" id="PTHR30427">
    <property type="entry name" value="TRANSCRIPTIONAL ACTIVATOR PROTEIN LYSR"/>
    <property type="match status" value="1"/>
</dbReference>
<organism evidence="6 7">
    <name type="scientific">Phyllobacterium zundukense</name>
    <dbReference type="NCBI Taxonomy" id="1867719"/>
    <lineage>
        <taxon>Bacteria</taxon>
        <taxon>Pseudomonadati</taxon>
        <taxon>Pseudomonadota</taxon>
        <taxon>Alphaproteobacteria</taxon>
        <taxon>Hyphomicrobiales</taxon>
        <taxon>Phyllobacteriaceae</taxon>
        <taxon>Phyllobacterium</taxon>
    </lineage>
</organism>
<dbReference type="KEGG" id="pht:BLM14_24185"/>
<evidence type="ECO:0000256" key="3">
    <source>
        <dbReference type="ARBA" id="ARBA00023125"/>
    </source>
</evidence>
<keyword evidence="4" id="KW-0804">Transcription</keyword>
<gene>
    <name evidence="6" type="ORF">B5P45_28650</name>
</gene>
<dbReference type="OrthoDB" id="7260751at2"/>
<dbReference type="InterPro" id="IPR036388">
    <property type="entry name" value="WH-like_DNA-bd_sf"/>
</dbReference>
<dbReference type="SUPFAM" id="SSF53850">
    <property type="entry name" value="Periplasmic binding protein-like II"/>
    <property type="match status" value="1"/>
</dbReference>
<evidence type="ECO:0000256" key="2">
    <source>
        <dbReference type="ARBA" id="ARBA00023015"/>
    </source>
</evidence>
<proteinExistence type="inferred from homology"/>
<dbReference type="GO" id="GO:0043565">
    <property type="term" value="F:sequence-specific DNA binding"/>
    <property type="evidence" value="ECO:0007669"/>
    <property type="project" value="TreeGrafter"/>
</dbReference>
<dbReference type="InterPro" id="IPR000847">
    <property type="entry name" value="LysR_HTH_N"/>
</dbReference>
<dbReference type="AlphaFoldDB" id="A0A2N9VPE6"/>